<gene>
    <name evidence="1" type="ORF">O181_031310</name>
</gene>
<sequence>MKERLIDLLFEYKNAFPTDKEPLGAIIEHEADIILKVKKPYQPLLRRPAFPASSIARESLEVKIKELMDVGVLRNIGHDEKAEVTTPVIITLHNENEGW</sequence>
<accession>A0A9Q3CXR1</accession>
<dbReference type="OrthoDB" id="2595244at2759"/>
<evidence type="ECO:0000313" key="1">
    <source>
        <dbReference type="EMBL" id="MBW0491595.1"/>
    </source>
</evidence>
<reference evidence="1" key="1">
    <citation type="submission" date="2021-03" db="EMBL/GenBank/DDBJ databases">
        <title>Draft genome sequence of rust myrtle Austropuccinia psidii MF-1, a brazilian biotype.</title>
        <authorList>
            <person name="Quecine M.C."/>
            <person name="Pachon D.M.R."/>
            <person name="Bonatelli M.L."/>
            <person name="Correr F.H."/>
            <person name="Franceschini L.M."/>
            <person name="Leite T.F."/>
            <person name="Margarido G.R.A."/>
            <person name="Almeida C.A."/>
            <person name="Ferrarezi J.A."/>
            <person name="Labate C.A."/>
        </authorList>
    </citation>
    <scope>NUCLEOTIDE SEQUENCE</scope>
    <source>
        <strain evidence="1">MF-1</strain>
    </source>
</reference>
<evidence type="ECO:0000313" key="2">
    <source>
        <dbReference type="Proteomes" id="UP000765509"/>
    </source>
</evidence>
<dbReference type="EMBL" id="AVOT02011157">
    <property type="protein sequence ID" value="MBW0491595.1"/>
    <property type="molecule type" value="Genomic_DNA"/>
</dbReference>
<keyword evidence="2" id="KW-1185">Reference proteome</keyword>
<proteinExistence type="predicted"/>
<dbReference type="AlphaFoldDB" id="A0A9Q3CXR1"/>
<dbReference type="Proteomes" id="UP000765509">
    <property type="component" value="Unassembled WGS sequence"/>
</dbReference>
<name>A0A9Q3CXR1_9BASI</name>
<organism evidence="1 2">
    <name type="scientific">Austropuccinia psidii MF-1</name>
    <dbReference type="NCBI Taxonomy" id="1389203"/>
    <lineage>
        <taxon>Eukaryota</taxon>
        <taxon>Fungi</taxon>
        <taxon>Dikarya</taxon>
        <taxon>Basidiomycota</taxon>
        <taxon>Pucciniomycotina</taxon>
        <taxon>Pucciniomycetes</taxon>
        <taxon>Pucciniales</taxon>
        <taxon>Sphaerophragmiaceae</taxon>
        <taxon>Austropuccinia</taxon>
    </lineage>
</organism>
<comment type="caution">
    <text evidence="1">The sequence shown here is derived from an EMBL/GenBank/DDBJ whole genome shotgun (WGS) entry which is preliminary data.</text>
</comment>
<protein>
    <submittedName>
        <fullName evidence="1">Uncharacterized protein</fullName>
    </submittedName>
</protein>